<evidence type="ECO:0000256" key="5">
    <source>
        <dbReference type="ARBA" id="ARBA00023136"/>
    </source>
</evidence>
<evidence type="ECO:0000256" key="1">
    <source>
        <dbReference type="ARBA" id="ARBA00004651"/>
    </source>
</evidence>
<feature type="transmembrane region" description="Helical" evidence="6">
    <location>
        <begin position="277"/>
        <end position="296"/>
    </location>
</feature>
<evidence type="ECO:0000256" key="2">
    <source>
        <dbReference type="ARBA" id="ARBA00022475"/>
    </source>
</evidence>
<gene>
    <name evidence="8" type="ORF">OG442_11830</name>
</gene>
<feature type="domain" description="Major facilitator superfamily (MFS) profile" evidence="7">
    <location>
        <begin position="21"/>
        <end position="417"/>
    </location>
</feature>
<keyword evidence="9" id="KW-1185">Reference proteome</keyword>
<dbReference type="PANTHER" id="PTHR23513">
    <property type="entry name" value="INTEGRAL MEMBRANE EFFLUX PROTEIN-RELATED"/>
    <property type="match status" value="1"/>
</dbReference>
<dbReference type="InterPro" id="IPR020846">
    <property type="entry name" value="MFS_dom"/>
</dbReference>
<name>A0ABZ2AF07_STRNV</name>
<feature type="transmembrane region" description="Helical" evidence="6">
    <location>
        <begin position="393"/>
        <end position="412"/>
    </location>
</feature>
<comment type="subcellular location">
    <subcellularLocation>
        <location evidence="1">Cell membrane</location>
        <topology evidence="1">Multi-pass membrane protein</topology>
    </subcellularLocation>
</comment>
<dbReference type="SUPFAM" id="SSF103473">
    <property type="entry name" value="MFS general substrate transporter"/>
    <property type="match status" value="1"/>
</dbReference>
<keyword evidence="3 6" id="KW-0812">Transmembrane</keyword>
<evidence type="ECO:0000256" key="4">
    <source>
        <dbReference type="ARBA" id="ARBA00022989"/>
    </source>
</evidence>
<evidence type="ECO:0000256" key="6">
    <source>
        <dbReference type="SAM" id="Phobius"/>
    </source>
</evidence>
<dbReference type="Pfam" id="PF07690">
    <property type="entry name" value="MFS_1"/>
    <property type="match status" value="1"/>
</dbReference>
<dbReference type="InterPro" id="IPR036259">
    <property type="entry name" value="MFS_trans_sf"/>
</dbReference>
<dbReference type="Gene3D" id="1.20.1250.20">
    <property type="entry name" value="MFS general substrate transporter like domains"/>
    <property type="match status" value="1"/>
</dbReference>
<proteinExistence type="predicted"/>
<accession>A0ABZ2AF07</accession>
<evidence type="ECO:0000256" key="3">
    <source>
        <dbReference type="ARBA" id="ARBA00022692"/>
    </source>
</evidence>
<feature type="transmembrane region" description="Helical" evidence="6">
    <location>
        <begin position="185"/>
        <end position="203"/>
    </location>
</feature>
<dbReference type="InterPro" id="IPR011701">
    <property type="entry name" value="MFS"/>
</dbReference>
<dbReference type="Proteomes" id="UP001432209">
    <property type="component" value="Chromosome"/>
</dbReference>
<keyword evidence="4 6" id="KW-1133">Transmembrane helix</keyword>
<organism evidence="8 9">
    <name type="scientific">Streptomyces niveus</name>
    <name type="common">Streptomyces spheroides</name>
    <dbReference type="NCBI Taxonomy" id="193462"/>
    <lineage>
        <taxon>Bacteria</taxon>
        <taxon>Bacillati</taxon>
        <taxon>Actinomycetota</taxon>
        <taxon>Actinomycetes</taxon>
        <taxon>Kitasatosporales</taxon>
        <taxon>Streptomycetaceae</taxon>
        <taxon>Streptomyces</taxon>
    </lineage>
</organism>
<dbReference type="PANTHER" id="PTHR23513:SF17">
    <property type="entry name" value="MEMBRANE PROTEIN"/>
    <property type="match status" value="1"/>
</dbReference>
<dbReference type="RefSeq" id="WP_329082530.1">
    <property type="nucleotide sequence ID" value="NZ_CP109495.1"/>
</dbReference>
<protein>
    <submittedName>
        <fullName evidence="8">MFS transporter</fullName>
    </submittedName>
</protein>
<dbReference type="EMBL" id="CP109495">
    <property type="protein sequence ID" value="WUX57292.1"/>
    <property type="molecule type" value="Genomic_DNA"/>
</dbReference>
<dbReference type="PROSITE" id="PS50850">
    <property type="entry name" value="MFS"/>
    <property type="match status" value="1"/>
</dbReference>
<keyword evidence="2" id="KW-1003">Cell membrane</keyword>
<feature type="transmembrane region" description="Helical" evidence="6">
    <location>
        <begin position="31"/>
        <end position="53"/>
    </location>
</feature>
<reference evidence="8" key="1">
    <citation type="submission" date="2022-10" db="EMBL/GenBank/DDBJ databases">
        <title>The complete genomes of actinobacterial strains from the NBC collection.</title>
        <authorList>
            <person name="Joergensen T.S."/>
            <person name="Alvarez Arevalo M."/>
            <person name="Sterndorff E.B."/>
            <person name="Faurdal D."/>
            <person name="Vuksanovic O."/>
            <person name="Mourched A.-S."/>
            <person name="Charusanti P."/>
            <person name="Shaw S."/>
            <person name="Blin K."/>
            <person name="Weber T."/>
        </authorList>
    </citation>
    <scope>NUCLEOTIDE SEQUENCE</scope>
    <source>
        <strain evidence="8">NBC_01432</strain>
    </source>
</reference>
<evidence type="ECO:0000313" key="9">
    <source>
        <dbReference type="Proteomes" id="UP001432209"/>
    </source>
</evidence>
<dbReference type="CDD" id="cd06173">
    <property type="entry name" value="MFS_MefA_like"/>
    <property type="match status" value="1"/>
</dbReference>
<feature type="transmembrane region" description="Helical" evidence="6">
    <location>
        <begin position="303"/>
        <end position="321"/>
    </location>
</feature>
<feature type="transmembrane region" description="Helical" evidence="6">
    <location>
        <begin position="363"/>
        <end position="387"/>
    </location>
</feature>
<keyword evidence="5 6" id="KW-0472">Membrane</keyword>
<sequence length="420" mass="42649">MPDAAASASVPAPASAPERPAYRDPNVLRWLGAYTTSVTGDIVYFLALTWAVTQESGPAQAGVVLAAGAVPRAVLMLAGGVVADRFGPRRVVIGSDLVRCVVVLAAATVALLIGTELWLLVALAVVFGSVDALFMPAVGALPPRIAPTGQLARVQGLRLLSIRLSNTAGPPLAAFALSAGGSPGAFGVAGALFVVSLVLLLAVRVRPLPVRDAPEAADVSTPRQEFRDGMRYLRANRRVSSLVVVIGLGEMCFSGPVSTGLVLLADERDWGTATAGWILSAFSVGGAAASLLLSVVRRVPRAGLTMSCALLLTAALVVATGNAPTAGLSIGLGALLGTASGAAMVVSNALLQKETDPRYLGRVTSVMTLCTLGLSPLLYPLVGLVAASWGTGAFFTGCGVVCVLAAGVALLVRPVRTATL</sequence>
<evidence type="ECO:0000313" key="8">
    <source>
        <dbReference type="EMBL" id="WUX57292.1"/>
    </source>
</evidence>
<feature type="transmembrane region" description="Helical" evidence="6">
    <location>
        <begin position="239"/>
        <end position="265"/>
    </location>
</feature>
<evidence type="ECO:0000259" key="7">
    <source>
        <dbReference type="PROSITE" id="PS50850"/>
    </source>
</evidence>
<feature type="transmembrane region" description="Helical" evidence="6">
    <location>
        <begin position="327"/>
        <end position="351"/>
    </location>
</feature>
<feature type="transmembrane region" description="Helical" evidence="6">
    <location>
        <begin position="59"/>
        <end position="79"/>
    </location>
</feature>